<name>A0AAD7YZA2_MYTSE</name>
<dbReference type="GO" id="GO:0001517">
    <property type="term" value="F:N-acetylglucosamine 6-O-sulfotransferase activity"/>
    <property type="evidence" value="ECO:0007669"/>
    <property type="project" value="TreeGrafter"/>
</dbReference>
<comment type="caution">
    <text evidence="2">The sequence shown here is derived from an EMBL/GenBank/DDBJ whole genome shotgun (WGS) entry which is preliminary data.</text>
</comment>
<protein>
    <recommendedName>
        <fullName evidence="1">Sulfotransferase domain-containing protein</fullName>
    </recommendedName>
</protein>
<organism evidence="2 3">
    <name type="scientific">Mythimna separata</name>
    <name type="common">Oriental armyworm</name>
    <name type="synonym">Pseudaletia separata</name>
    <dbReference type="NCBI Taxonomy" id="271217"/>
    <lineage>
        <taxon>Eukaryota</taxon>
        <taxon>Metazoa</taxon>
        <taxon>Ecdysozoa</taxon>
        <taxon>Arthropoda</taxon>
        <taxon>Hexapoda</taxon>
        <taxon>Insecta</taxon>
        <taxon>Pterygota</taxon>
        <taxon>Neoptera</taxon>
        <taxon>Endopterygota</taxon>
        <taxon>Lepidoptera</taxon>
        <taxon>Glossata</taxon>
        <taxon>Ditrysia</taxon>
        <taxon>Noctuoidea</taxon>
        <taxon>Noctuidae</taxon>
        <taxon>Noctuinae</taxon>
        <taxon>Hadenini</taxon>
        <taxon>Mythimna</taxon>
    </lineage>
</organism>
<feature type="domain" description="Sulfotransferase" evidence="1">
    <location>
        <begin position="18"/>
        <end position="158"/>
    </location>
</feature>
<keyword evidence="3" id="KW-1185">Reference proteome</keyword>
<evidence type="ECO:0000313" key="3">
    <source>
        <dbReference type="Proteomes" id="UP001231518"/>
    </source>
</evidence>
<reference evidence="2" key="1">
    <citation type="submission" date="2023-03" db="EMBL/GenBank/DDBJ databases">
        <title>Chromosome-level genomes of two armyworms, Mythimna separata and Mythimna loreyi, provide insights into the biosynthesis and reception of sex pheromones.</title>
        <authorList>
            <person name="Zhao H."/>
        </authorList>
    </citation>
    <scope>NUCLEOTIDE SEQUENCE</scope>
    <source>
        <strain evidence="2">BeijingLab</strain>
        <tissue evidence="2">Pupa</tissue>
    </source>
</reference>
<dbReference type="InterPro" id="IPR027417">
    <property type="entry name" value="P-loop_NTPase"/>
</dbReference>
<proteinExistence type="predicted"/>
<evidence type="ECO:0000259" key="1">
    <source>
        <dbReference type="Pfam" id="PF00685"/>
    </source>
</evidence>
<dbReference type="GO" id="GO:0006044">
    <property type="term" value="P:N-acetylglucosamine metabolic process"/>
    <property type="evidence" value="ECO:0007669"/>
    <property type="project" value="TreeGrafter"/>
</dbReference>
<dbReference type="EMBL" id="JARGEI010000003">
    <property type="protein sequence ID" value="KAJ8734161.1"/>
    <property type="molecule type" value="Genomic_DNA"/>
</dbReference>
<dbReference type="PANTHER" id="PTHR10704">
    <property type="entry name" value="CARBOHYDRATE SULFOTRANSFERASE"/>
    <property type="match status" value="1"/>
</dbReference>
<accession>A0AAD7YZA2</accession>
<dbReference type="AlphaFoldDB" id="A0AAD7YZA2"/>
<dbReference type="InterPro" id="IPR051135">
    <property type="entry name" value="Gal/GlcNAc/GalNAc_ST"/>
</dbReference>
<dbReference type="SUPFAM" id="SSF52540">
    <property type="entry name" value="P-loop containing nucleoside triphosphate hydrolases"/>
    <property type="match status" value="1"/>
</dbReference>
<dbReference type="Pfam" id="PF00685">
    <property type="entry name" value="Sulfotransfer_1"/>
    <property type="match status" value="1"/>
</dbReference>
<sequence length="187" mass="21977">MKVVRLRLRLIQEILDDKDLNVKVLLLVRDPRGVMQSRQHSTFCQPAPDCREPSHLCADMISDYVAAGRIQQQYPDRLMVLRYEELALKPNITTYRILKFLRLSATQSIDEFLQSHTNVEVGDAYSTFRVSQKVPFKWKYALDFNHVDEIQIACKEAMLLWGYRMAYNETHMKSKDFNPIEDYTISQ</sequence>
<dbReference type="InterPro" id="IPR000863">
    <property type="entry name" value="Sulfotransferase_dom"/>
</dbReference>
<dbReference type="Proteomes" id="UP001231518">
    <property type="component" value="Chromosome 5"/>
</dbReference>
<evidence type="ECO:0000313" key="2">
    <source>
        <dbReference type="EMBL" id="KAJ8734161.1"/>
    </source>
</evidence>
<dbReference type="GO" id="GO:0006790">
    <property type="term" value="P:sulfur compound metabolic process"/>
    <property type="evidence" value="ECO:0007669"/>
    <property type="project" value="TreeGrafter"/>
</dbReference>
<dbReference type="Gene3D" id="3.40.50.300">
    <property type="entry name" value="P-loop containing nucleotide triphosphate hydrolases"/>
    <property type="match status" value="1"/>
</dbReference>
<gene>
    <name evidence="2" type="ORF">PYW07_014712</name>
</gene>
<dbReference type="PANTHER" id="PTHR10704:SF44">
    <property type="entry name" value="LD35051P-RELATED"/>
    <property type="match status" value="1"/>
</dbReference>